<proteinExistence type="predicted"/>
<accession>A0A0C3JD43</accession>
<sequence length="160" mass="18150">MQIADNLLFLYNLYIRTSPIKRARGIAERIRQIFYISVANFVFPLMFNIAQIILVATDRSPTAGATVLLINNYVTVMGVLCATLWFSGSERVRTHNEPLSDHMLNSPKPNFGRGRVVREEWELNCINEEGSVTRDTTGLDIGMDPKQLTTPEKESEYILV</sequence>
<name>A0A0C3JD43_PISTI</name>
<keyword evidence="1" id="KW-0812">Transmembrane</keyword>
<dbReference type="Proteomes" id="UP000054217">
    <property type="component" value="Unassembled WGS sequence"/>
</dbReference>
<dbReference type="OrthoDB" id="2548432at2759"/>
<keyword evidence="1" id="KW-1133">Transmembrane helix</keyword>
<keyword evidence="1" id="KW-0472">Membrane</keyword>
<evidence type="ECO:0000256" key="1">
    <source>
        <dbReference type="SAM" id="Phobius"/>
    </source>
</evidence>
<organism evidence="2 3">
    <name type="scientific">Pisolithus tinctorius Marx 270</name>
    <dbReference type="NCBI Taxonomy" id="870435"/>
    <lineage>
        <taxon>Eukaryota</taxon>
        <taxon>Fungi</taxon>
        <taxon>Dikarya</taxon>
        <taxon>Basidiomycota</taxon>
        <taxon>Agaricomycotina</taxon>
        <taxon>Agaricomycetes</taxon>
        <taxon>Agaricomycetidae</taxon>
        <taxon>Boletales</taxon>
        <taxon>Sclerodermatineae</taxon>
        <taxon>Pisolithaceae</taxon>
        <taxon>Pisolithus</taxon>
    </lineage>
</organism>
<dbReference type="AlphaFoldDB" id="A0A0C3JD43"/>
<protein>
    <submittedName>
        <fullName evidence="2">Uncharacterized protein</fullName>
    </submittedName>
</protein>
<feature type="transmembrane region" description="Helical" evidence="1">
    <location>
        <begin position="33"/>
        <end position="57"/>
    </location>
</feature>
<evidence type="ECO:0000313" key="3">
    <source>
        <dbReference type="Proteomes" id="UP000054217"/>
    </source>
</evidence>
<dbReference type="HOGENOM" id="CLU_136926_0_0_1"/>
<feature type="transmembrane region" description="Helical" evidence="1">
    <location>
        <begin position="63"/>
        <end position="86"/>
    </location>
</feature>
<reference evidence="3" key="2">
    <citation type="submission" date="2015-01" db="EMBL/GenBank/DDBJ databases">
        <title>Evolutionary Origins and Diversification of the Mycorrhizal Mutualists.</title>
        <authorList>
            <consortium name="DOE Joint Genome Institute"/>
            <consortium name="Mycorrhizal Genomics Consortium"/>
            <person name="Kohler A."/>
            <person name="Kuo A."/>
            <person name="Nagy L.G."/>
            <person name="Floudas D."/>
            <person name="Copeland A."/>
            <person name="Barry K.W."/>
            <person name="Cichocki N."/>
            <person name="Veneault-Fourrey C."/>
            <person name="LaButti K."/>
            <person name="Lindquist E.A."/>
            <person name="Lipzen A."/>
            <person name="Lundell T."/>
            <person name="Morin E."/>
            <person name="Murat C."/>
            <person name="Riley R."/>
            <person name="Ohm R."/>
            <person name="Sun H."/>
            <person name="Tunlid A."/>
            <person name="Henrissat B."/>
            <person name="Grigoriev I.V."/>
            <person name="Hibbett D.S."/>
            <person name="Martin F."/>
        </authorList>
    </citation>
    <scope>NUCLEOTIDE SEQUENCE [LARGE SCALE GENOMIC DNA]</scope>
    <source>
        <strain evidence="3">Marx 270</strain>
    </source>
</reference>
<dbReference type="InParanoid" id="A0A0C3JD43"/>
<gene>
    <name evidence="2" type="ORF">M404DRAFT_312721</name>
</gene>
<dbReference type="EMBL" id="KN832064">
    <property type="protein sequence ID" value="KIN95596.1"/>
    <property type="molecule type" value="Genomic_DNA"/>
</dbReference>
<reference evidence="2 3" key="1">
    <citation type="submission" date="2014-04" db="EMBL/GenBank/DDBJ databases">
        <authorList>
            <consortium name="DOE Joint Genome Institute"/>
            <person name="Kuo A."/>
            <person name="Kohler A."/>
            <person name="Costa M.D."/>
            <person name="Nagy L.G."/>
            <person name="Floudas D."/>
            <person name="Copeland A."/>
            <person name="Barry K.W."/>
            <person name="Cichocki N."/>
            <person name="Veneault-Fourrey C."/>
            <person name="LaButti K."/>
            <person name="Lindquist E.A."/>
            <person name="Lipzen A."/>
            <person name="Lundell T."/>
            <person name="Morin E."/>
            <person name="Murat C."/>
            <person name="Sun H."/>
            <person name="Tunlid A."/>
            <person name="Henrissat B."/>
            <person name="Grigoriev I.V."/>
            <person name="Hibbett D.S."/>
            <person name="Martin F."/>
            <person name="Nordberg H.P."/>
            <person name="Cantor M.N."/>
            <person name="Hua S.X."/>
        </authorList>
    </citation>
    <scope>NUCLEOTIDE SEQUENCE [LARGE SCALE GENOMIC DNA]</scope>
    <source>
        <strain evidence="2 3">Marx 270</strain>
    </source>
</reference>
<evidence type="ECO:0000313" key="2">
    <source>
        <dbReference type="EMBL" id="KIN95596.1"/>
    </source>
</evidence>
<keyword evidence="3" id="KW-1185">Reference proteome</keyword>